<dbReference type="Pfam" id="PF04264">
    <property type="entry name" value="YceI"/>
    <property type="match status" value="1"/>
</dbReference>
<dbReference type="RefSeq" id="WP_133759070.1">
    <property type="nucleotide sequence ID" value="NZ_SOBW01000011.1"/>
</dbReference>
<comment type="caution">
    <text evidence="3">The sequence shown here is derived from an EMBL/GenBank/DDBJ whole genome shotgun (WGS) entry which is preliminary data.</text>
</comment>
<proteinExistence type="predicted"/>
<feature type="signal peptide" evidence="1">
    <location>
        <begin position="1"/>
        <end position="27"/>
    </location>
</feature>
<keyword evidence="1" id="KW-0732">Signal</keyword>
<dbReference type="OrthoDB" id="9794147at2"/>
<keyword evidence="4" id="KW-1185">Reference proteome</keyword>
<organism evidence="3 4">
    <name type="scientific">Gelidibacter sediminis</name>
    <dbReference type="NCBI Taxonomy" id="1608710"/>
    <lineage>
        <taxon>Bacteria</taxon>
        <taxon>Pseudomonadati</taxon>
        <taxon>Bacteroidota</taxon>
        <taxon>Flavobacteriia</taxon>
        <taxon>Flavobacteriales</taxon>
        <taxon>Flavobacteriaceae</taxon>
        <taxon>Gelidibacter</taxon>
    </lineage>
</organism>
<evidence type="ECO:0000313" key="4">
    <source>
        <dbReference type="Proteomes" id="UP000294689"/>
    </source>
</evidence>
<dbReference type="PANTHER" id="PTHR34406">
    <property type="entry name" value="PROTEIN YCEI"/>
    <property type="match status" value="1"/>
</dbReference>
<dbReference type="Gene3D" id="2.40.128.110">
    <property type="entry name" value="Lipid/polyisoprenoid-binding, YceI-like"/>
    <property type="match status" value="1"/>
</dbReference>
<dbReference type="PANTHER" id="PTHR34406:SF1">
    <property type="entry name" value="PROTEIN YCEI"/>
    <property type="match status" value="1"/>
</dbReference>
<protein>
    <submittedName>
        <fullName evidence="3">Polyisoprenoid-binding protein YceI</fullName>
    </submittedName>
</protein>
<gene>
    <name evidence="3" type="ORF">BXY82_3103</name>
</gene>
<feature type="chain" id="PRO_5020931564" evidence="1">
    <location>
        <begin position="28"/>
        <end position="195"/>
    </location>
</feature>
<evidence type="ECO:0000259" key="2">
    <source>
        <dbReference type="SMART" id="SM00867"/>
    </source>
</evidence>
<dbReference type="AlphaFoldDB" id="A0A4R7PHJ2"/>
<dbReference type="InterPro" id="IPR036761">
    <property type="entry name" value="TTHA0802/YceI-like_sf"/>
</dbReference>
<evidence type="ECO:0000313" key="3">
    <source>
        <dbReference type="EMBL" id="TDU33805.1"/>
    </source>
</evidence>
<dbReference type="InterPro" id="IPR007372">
    <property type="entry name" value="Lipid/polyisoprenoid-bd_YceI"/>
</dbReference>
<name>A0A4R7PHJ2_9FLAO</name>
<dbReference type="SUPFAM" id="SSF101874">
    <property type="entry name" value="YceI-like"/>
    <property type="match status" value="1"/>
</dbReference>
<reference evidence="3 4" key="1">
    <citation type="submission" date="2019-03" db="EMBL/GenBank/DDBJ databases">
        <title>Genomic Encyclopedia of Archaeal and Bacterial Type Strains, Phase II (KMG-II): from individual species to whole genera.</title>
        <authorList>
            <person name="Goeker M."/>
        </authorList>
    </citation>
    <scope>NUCLEOTIDE SEQUENCE [LARGE SCALE GENOMIC DNA]</scope>
    <source>
        <strain evidence="3 4">DSM 28135</strain>
    </source>
</reference>
<evidence type="ECO:0000256" key="1">
    <source>
        <dbReference type="SAM" id="SignalP"/>
    </source>
</evidence>
<feature type="domain" description="Lipid/polyisoprenoid-binding YceI-like" evidence="2">
    <location>
        <begin position="29"/>
        <end position="194"/>
    </location>
</feature>
<sequence>MTTTKSIVKNLGTFLILLLLATPQIYAQTYNLDNSASKLTVSGTSSLHDWDIDAEQQKGQIVLNSATEMTIEKLTLQVTAESLKSGKSAMDKNTHKALDTKKHKTISFQLTEVKNMKATGADNYKVDVVGNLTIAGVTKKQQISLDMHATAAKVKLKGKKAFNMSDFGIDPPKALLGTITTGDQVTITFQTILNK</sequence>
<dbReference type="SMART" id="SM00867">
    <property type="entry name" value="YceI"/>
    <property type="match status" value="1"/>
</dbReference>
<accession>A0A4R7PHJ2</accession>
<dbReference type="Proteomes" id="UP000294689">
    <property type="component" value="Unassembled WGS sequence"/>
</dbReference>
<dbReference type="EMBL" id="SOBW01000011">
    <property type="protein sequence ID" value="TDU33805.1"/>
    <property type="molecule type" value="Genomic_DNA"/>
</dbReference>